<sequence>IYSSSTAAVAATTTPAQRGQVVRVRVRVVVLFLVVAPDRAAIVRHSWSSIINTVISSSSSSNSSSIIITTRISNRIITRITSRIIIMAIISSNTITMMNSARIWGIRQISTWITRLVKNARWDACMEIHRYISTNT</sequence>
<accession>A0A0R1EIT6</accession>
<evidence type="ECO:0000313" key="2">
    <source>
        <dbReference type="Proteomes" id="UP000002282"/>
    </source>
</evidence>
<keyword evidence="2" id="KW-1185">Reference proteome</keyword>
<dbReference type="EMBL" id="CM000162">
    <property type="protein sequence ID" value="KRK06647.1"/>
    <property type="molecule type" value="Genomic_DNA"/>
</dbReference>
<evidence type="ECO:0000313" key="1">
    <source>
        <dbReference type="EMBL" id="KRK06647.1"/>
    </source>
</evidence>
<dbReference type="KEGG" id="dya:Dyak_GE28175"/>
<gene>
    <name evidence="1" type="primary">Dyak\GE28175</name>
    <name evidence="1" type="synonym">GE28175</name>
    <name evidence="1" type="ORF">Dyak_GE28175</name>
</gene>
<dbReference type="AlphaFoldDB" id="A0A0R1EIT6"/>
<organism evidence="1 2">
    <name type="scientific">Drosophila yakuba</name>
    <name type="common">Fruit fly</name>
    <dbReference type="NCBI Taxonomy" id="7245"/>
    <lineage>
        <taxon>Eukaryota</taxon>
        <taxon>Metazoa</taxon>
        <taxon>Ecdysozoa</taxon>
        <taxon>Arthropoda</taxon>
        <taxon>Hexapoda</taxon>
        <taxon>Insecta</taxon>
        <taxon>Pterygota</taxon>
        <taxon>Neoptera</taxon>
        <taxon>Endopterygota</taxon>
        <taxon>Diptera</taxon>
        <taxon>Brachycera</taxon>
        <taxon>Muscomorpha</taxon>
        <taxon>Ephydroidea</taxon>
        <taxon>Drosophilidae</taxon>
        <taxon>Drosophila</taxon>
        <taxon>Sophophora</taxon>
    </lineage>
</organism>
<feature type="non-terminal residue" evidence="1">
    <location>
        <position position="1"/>
    </location>
</feature>
<proteinExistence type="predicted"/>
<dbReference type="Proteomes" id="UP000002282">
    <property type="component" value="Chromosome X"/>
</dbReference>
<name>A0A0R1EIT6_DROYA</name>
<reference evidence="1 2" key="2">
    <citation type="journal article" date="2007" name="PLoS Biol.">
        <title>Principles of genome evolution in the Drosophila melanogaster species group.</title>
        <authorList>
            <person name="Ranz J.M."/>
            <person name="Maurin D."/>
            <person name="Chan Y.S."/>
            <person name="von Grotthuss M."/>
            <person name="Hillier L.W."/>
            <person name="Roote J."/>
            <person name="Ashburner M."/>
            <person name="Bergman C.M."/>
        </authorList>
    </citation>
    <scope>NUCLEOTIDE SEQUENCE [LARGE SCALE GENOMIC DNA]</scope>
    <source>
        <strain evidence="2">Tai18E2 / Tucson 14021-0261.01</strain>
    </source>
</reference>
<protein>
    <submittedName>
        <fullName evidence="1">Uncharacterized protein</fullName>
    </submittedName>
</protein>
<reference evidence="1 2" key="1">
    <citation type="journal article" date="2007" name="Nature">
        <title>Evolution of genes and genomes on the Drosophila phylogeny.</title>
        <authorList>
            <consortium name="Drosophila 12 Genomes Consortium"/>
            <person name="Clark A.G."/>
            <person name="Eisen M.B."/>
            <person name="Smith D.R."/>
            <person name="Bergman C.M."/>
            <person name="Oliver B."/>
            <person name="Markow T.A."/>
            <person name="Kaufman T.C."/>
            <person name="Kellis M."/>
            <person name="Gelbart W."/>
            <person name="Iyer V.N."/>
            <person name="Pollard D.A."/>
            <person name="Sackton T.B."/>
            <person name="Larracuente A.M."/>
            <person name="Singh N.D."/>
            <person name="Abad J.P."/>
            <person name="Abt D.N."/>
            <person name="Adryan B."/>
            <person name="Aguade M."/>
            <person name="Akashi H."/>
            <person name="Anderson W.W."/>
            <person name="Aquadro C.F."/>
            <person name="Ardell D.H."/>
            <person name="Arguello R."/>
            <person name="Artieri C.G."/>
            <person name="Barbash D.A."/>
            <person name="Barker D."/>
            <person name="Barsanti P."/>
            <person name="Batterham P."/>
            <person name="Batzoglou S."/>
            <person name="Begun D."/>
            <person name="Bhutkar A."/>
            <person name="Blanco E."/>
            <person name="Bosak S.A."/>
            <person name="Bradley R.K."/>
            <person name="Brand A.D."/>
            <person name="Brent M.R."/>
            <person name="Brooks A.N."/>
            <person name="Brown R.H."/>
            <person name="Butlin R.K."/>
            <person name="Caggese C."/>
            <person name="Calvi B.R."/>
            <person name="Bernardo de Carvalho A."/>
            <person name="Caspi A."/>
            <person name="Castrezana S."/>
            <person name="Celniker S.E."/>
            <person name="Chang J.L."/>
            <person name="Chapple C."/>
            <person name="Chatterji S."/>
            <person name="Chinwalla A."/>
            <person name="Civetta A."/>
            <person name="Clifton S.W."/>
            <person name="Comeron J.M."/>
            <person name="Costello J.C."/>
            <person name="Coyne J.A."/>
            <person name="Daub J."/>
            <person name="David R.G."/>
            <person name="Delcher A.L."/>
            <person name="Delehaunty K."/>
            <person name="Do C.B."/>
            <person name="Ebling H."/>
            <person name="Edwards K."/>
            <person name="Eickbush T."/>
            <person name="Evans J.D."/>
            <person name="Filipski A."/>
            <person name="Findeiss S."/>
            <person name="Freyhult E."/>
            <person name="Fulton L."/>
            <person name="Fulton R."/>
            <person name="Garcia A.C."/>
            <person name="Gardiner A."/>
            <person name="Garfield D.A."/>
            <person name="Garvin B.E."/>
            <person name="Gibson G."/>
            <person name="Gilbert D."/>
            <person name="Gnerre S."/>
            <person name="Godfrey J."/>
            <person name="Good R."/>
            <person name="Gotea V."/>
            <person name="Gravely B."/>
            <person name="Greenberg A.J."/>
            <person name="Griffiths-Jones S."/>
            <person name="Gross S."/>
            <person name="Guigo R."/>
            <person name="Gustafson E.A."/>
            <person name="Haerty W."/>
            <person name="Hahn M.W."/>
            <person name="Halligan D.L."/>
            <person name="Halpern A.L."/>
            <person name="Halter G.M."/>
            <person name="Han M.V."/>
            <person name="Heger A."/>
            <person name="Hillier L."/>
            <person name="Hinrichs A.S."/>
            <person name="Holmes I."/>
            <person name="Hoskins R.A."/>
            <person name="Hubisz M.J."/>
            <person name="Hultmark D."/>
            <person name="Huntley M.A."/>
            <person name="Jaffe D.B."/>
            <person name="Jagadeeshan S."/>
            <person name="Jeck W.R."/>
            <person name="Johnson J."/>
            <person name="Jones C.D."/>
            <person name="Jordan W.C."/>
            <person name="Karpen G.H."/>
            <person name="Kataoka E."/>
            <person name="Keightley P.D."/>
            <person name="Kheradpour P."/>
            <person name="Kirkness E.F."/>
            <person name="Koerich L.B."/>
            <person name="Kristiansen K."/>
            <person name="Kudrna D."/>
            <person name="Kulathinal R.J."/>
            <person name="Kumar S."/>
            <person name="Kwok R."/>
            <person name="Lander E."/>
            <person name="Langley C.H."/>
            <person name="Lapoint R."/>
            <person name="Lazzaro B.P."/>
            <person name="Lee S.J."/>
            <person name="Levesque L."/>
            <person name="Li R."/>
            <person name="Lin C.F."/>
            <person name="Lin M.F."/>
            <person name="Lindblad-Toh K."/>
            <person name="Llopart A."/>
            <person name="Long M."/>
            <person name="Low L."/>
            <person name="Lozovsky E."/>
            <person name="Lu J."/>
            <person name="Luo M."/>
            <person name="Machado C.A."/>
            <person name="Makalowski W."/>
            <person name="Marzo M."/>
            <person name="Matsuda M."/>
            <person name="Matzkin L."/>
            <person name="McAllister B."/>
            <person name="McBride C.S."/>
            <person name="McKernan B."/>
            <person name="McKernan K."/>
            <person name="Mendez-Lago M."/>
            <person name="Minx P."/>
            <person name="Mollenhauer M.U."/>
            <person name="Montooth K."/>
            <person name="Mount S.M."/>
            <person name="Mu X."/>
            <person name="Myers E."/>
            <person name="Negre B."/>
            <person name="Newfeld S."/>
            <person name="Nielsen R."/>
            <person name="Noor M.A."/>
            <person name="O'Grady P."/>
            <person name="Pachter L."/>
            <person name="Papaceit M."/>
            <person name="Parisi M.J."/>
            <person name="Parisi M."/>
            <person name="Parts L."/>
            <person name="Pedersen J.S."/>
            <person name="Pesole G."/>
            <person name="Phillippy A.M."/>
            <person name="Ponting C.P."/>
            <person name="Pop M."/>
            <person name="Porcelli D."/>
            <person name="Powell J.R."/>
            <person name="Prohaska S."/>
            <person name="Pruitt K."/>
            <person name="Puig M."/>
            <person name="Quesneville H."/>
            <person name="Ram K.R."/>
            <person name="Rand D."/>
            <person name="Rasmussen M.D."/>
            <person name="Reed L.K."/>
            <person name="Reenan R."/>
            <person name="Reily A."/>
            <person name="Remington K.A."/>
            <person name="Rieger T.T."/>
            <person name="Ritchie M.G."/>
            <person name="Robin C."/>
            <person name="Rogers Y.H."/>
            <person name="Rohde C."/>
            <person name="Rozas J."/>
            <person name="Rubenfield M.J."/>
            <person name="Ruiz A."/>
            <person name="Russo S."/>
            <person name="Salzberg S.L."/>
            <person name="Sanchez-Gracia A."/>
            <person name="Saranga D.J."/>
            <person name="Sato H."/>
            <person name="Schaeffer S.W."/>
            <person name="Schatz M.C."/>
            <person name="Schlenke T."/>
            <person name="Schwartz R."/>
            <person name="Segarra C."/>
            <person name="Singh R.S."/>
            <person name="Sirot L."/>
            <person name="Sirota M."/>
            <person name="Sisneros N.B."/>
            <person name="Smith C.D."/>
            <person name="Smith T.F."/>
            <person name="Spieth J."/>
            <person name="Stage D.E."/>
            <person name="Stark A."/>
            <person name="Stephan W."/>
            <person name="Strausberg R.L."/>
            <person name="Strempel S."/>
            <person name="Sturgill D."/>
            <person name="Sutton G."/>
            <person name="Sutton G.G."/>
            <person name="Tao W."/>
            <person name="Teichmann S."/>
            <person name="Tobari Y.N."/>
            <person name="Tomimura Y."/>
            <person name="Tsolas J.M."/>
            <person name="Valente V.L."/>
            <person name="Venter E."/>
            <person name="Venter J.C."/>
            <person name="Vicario S."/>
            <person name="Vieira F.G."/>
            <person name="Vilella A.J."/>
            <person name="Villasante A."/>
            <person name="Walenz B."/>
            <person name="Wang J."/>
            <person name="Wasserman M."/>
            <person name="Watts T."/>
            <person name="Wilson D."/>
            <person name="Wilson R.K."/>
            <person name="Wing R.A."/>
            <person name="Wolfner M.F."/>
            <person name="Wong A."/>
            <person name="Wong G.K."/>
            <person name="Wu C.I."/>
            <person name="Wu G."/>
            <person name="Yamamoto D."/>
            <person name="Yang H.P."/>
            <person name="Yang S.P."/>
            <person name="Yorke J.A."/>
            <person name="Yoshida K."/>
            <person name="Zdobnov E."/>
            <person name="Zhang P."/>
            <person name="Zhang Y."/>
            <person name="Zimin A.V."/>
            <person name="Baldwin J."/>
            <person name="Abdouelleil A."/>
            <person name="Abdulkadir J."/>
            <person name="Abebe A."/>
            <person name="Abera B."/>
            <person name="Abreu J."/>
            <person name="Acer S.C."/>
            <person name="Aftuck L."/>
            <person name="Alexander A."/>
            <person name="An P."/>
            <person name="Anderson E."/>
            <person name="Anderson S."/>
            <person name="Arachi H."/>
            <person name="Azer M."/>
            <person name="Bachantsang P."/>
            <person name="Barry A."/>
            <person name="Bayul T."/>
            <person name="Berlin A."/>
            <person name="Bessette D."/>
            <person name="Bloom T."/>
            <person name="Blye J."/>
            <person name="Boguslavskiy L."/>
            <person name="Bonnet C."/>
            <person name="Boukhgalter B."/>
            <person name="Bourzgui I."/>
            <person name="Brown A."/>
            <person name="Cahill P."/>
            <person name="Channer S."/>
            <person name="Cheshatsang Y."/>
            <person name="Chuda L."/>
            <person name="Citroen M."/>
            <person name="Collymore A."/>
            <person name="Cooke P."/>
            <person name="Costello M."/>
            <person name="D'Aco K."/>
            <person name="Daza R."/>
            <person name="De Haan G."/>
            <person name="DeGray S."/>
            <person name="DeMaso C."/>
            <person name="Dhargay N."/>
            <person name="Dooley K."/>
            <person name="Dooley E."/>
            <person name="Doricent M."/>
            <person name="Dorje P."/>
            <person name="Dorjee K."/>
            <person name="Dupes A."/>
            <person name="Elong R."/>
            <person name="Falk J."/>
            <person name="Farina A."/>
            <person name="Faro S."/>
            <person name="Ferguson D."/>
            <person name="Fisher S."/>
            <person name="Foley C.D."/>
            <person name="Franke A."/>
            <person name="Friedrich D."/>
            <person name="Gadbois L."/>
            <person name="Gearin G."/>
            <person name="Gearin C.R."/>
            <person name="Giannoukos G."/>
            <person name="Goode T."/>
            <person name="Graham J."/>
            <person name="Grandbois E."/>
            <person name="Grewal S."/>
            <person name="Gyaltsen K."/>
            <person name="Hafez N."/>
            <person name="Hagos B."/>
            <person name="Hall J."/>
            <person name="Henson C."/>
            <person name="Hollinger A."/>
            <person name="Honan T."/>
            <person name="Huard M.D."/>
            <person name="Hughes L."/>
            <person name="Hurhula B."/>
            <person name="Husby M.E."/>
            <person name="Kamat A."/>
            <person name="Kanga B."/>
            <person name="Kashin S."/>
            <person name="Khazanovich D."/>
            <person name="Kisner P."/>
            <person name="Lance K."/>
            <person name="Lara M."/>
            <person name="Lee W."/>
            <person name="Lennon N."/>
            <person name="Letendre F."/>
            <person name="LeVine R."/>
            <person name="Lipovsky A."/>
            <person name="Liu X."/>
            <person name="Liu J."/>
            <person name="Liu S."/>
            <person name="Lokyitsang T."/>
            <person name="Lokyitsang Y."/>
            <person name="Lubonja R."/>
            <person name="Lui A."/>
            <person name="MacDonald P."/>
            <person name="Magnisalis V."/>
            <person name="Maru K."/>
            <person name="Matthews C."/>
            <person name="McCusker W."/>
            <person name="McDonough S."/>
            <person name="Mehta T."/>
            <person name="Meldrim J."/>
            <person name="Meneus L."/>
            <person name="Mihai O."/>
            <person name="Mihalev A."/>
            <person name="Mihova T."/>
            <person name="Mittelman R."/>
            <person name="Mlenga V."/>
            <person name="Montmayeur A."/>
            <person name="Mulrain L."/>
            <person name="Navidi A."/>
            <person name="Naylor J."/>
            <person name="Negash T."/>
            <person name="Nguyen T."/>
            <person name="Nguyen N."/>
            <person name="Nicol R."/>
            <person name="Norbu C."/>
            <person name="Norbu N."/>
            <person name="Novod N."/>
            <person name="O'Neill B."/>
            <person name="Osman S."/>
            <person name="Markiewicz E."/>
            <person name="Oyono O.L."/>
            <person name="Patti C."/>
            <person name="Phunkhang P."/>
            <person name="Pierre F."/>
            <person name="Priest M."/>
            <person name="Raghuraman S."/>
            <person name="Rege F."/>
            <person name="Reyes R."/>
            <person name="Rise C."/>
            <person name="Rogov P."/>
            <person name="Ross K."/>
            <person name="Ryan E."/>
            <person name="Settipalli S."/>
            <person name="Shea T."/>
            <person name="Sherpa N."/>
            <person name="Shi L."/>
            <person name="Shih D."/>
            <person name="Sparrow T."/>
            <person name="Spaulding J."/>
            <person name="Stalker J."/>
            <person name="Stange-Thomann N."/>
            <person name="Stavropoulos S."/>
            <person name="Stone C."/>
            <person name="Strader C."/>
            <person name="Tesfaye S."/>
            <person name="Thomson T."/>
            <person name="Thoulutsang Y."/>
            <person name="Thoulutsang D."/>
            <person name="Topham K."/>
            <person name="Topping I."/>
            <person name="Tsamla T."/>
            <person name="Vassiliev H."/>
            <person name="Vo A."/>
            <person name="Wangchuk T."/>
            <person name="Wangdi T."/>
            <person name="Weiand M."/>
            <person name="Wilkinson J."/>
            <person name="Wilson A."/>
            <person name="Yadav S."/>
            <person name="Young G."/>
            <person name="Yu Q."/>
            <person name="Zembek L."/>
            <person name="Zhong D."/>
            <person name="Zimmer A."/>
            <person name="Zwirko Z."/>
            <person name="Jaffe D.B."/>
            <person name="Alvarez P."/>
            <person name="Brockman W."/>
            <person name="Butler J."/>
            <person name="Chin C."/>
            <person name="Gnerre S."/>
            <person name="Grabherr M."/>
            <person name="Kleber M."/>
            <person name="Mauceli E."/>
            <person name="MacCallum I."/>
        </authorList>
    </citation>
    <scope>NUCLEOTIDE SEQUENCE [LARGE SCALE GENOMIC DNA]</scope>
    <source>
        <strain evidence="2">Tai18E2 / Tucson 14021-0261.01</strain>
    </source>
</reference>